<dbReference type="AlphaFoldDB" id="A0A059CA38"/>
<name>A0A059CA38_EUCGR</name>
<dbReference type="InParanoid" id="A0A059CA38"/>
<proteinExistence type="predicted"/>
<evidence type="ECO:0000313" key="1">
    <source>
        <dbReference type="EMBL" id="KCW74800.1"/>
    </source>
</evidence>
<dbReference type="Gramene" id="KCW74800">
    <property type="protein sequence ID" value="KCW74800"/>
    <property type="gene ID" value="EUGRSUZ_E03532"/>
</dbReference>
<reference evidence="1" key="1">
    <citation type="submission" date="2013-07" db="EMBL/GenBank/DDBJ databases">
        <title>The genome of Eucalyptus grandis.</title>
        <authorList>
            <person name="Schmutz J."/>
            <person name="Hayes R."/>
            <person name="Myburg A."/>
            <person name="Tuskan G."/>
            <person name="Grattapaglia D."/>
            <person name="Rokhsar D.S."/>
        </authorList>
    </citation>
    <scope>NUCLEOTIDE SEQUENCE</scope>
    <source>
        <tissue evidence="1">Leaf extractions</tissue>
    </source>
</reference>
<organism evidence="1">
    <name type="scientific">Eucalyptus grandis</name>
    <name type="common">Flooded gum</name>
    <dbReference type="NCBI Taxonomy" id="71139"/>
    <lineage>
        <taxon>Eukaryota</taxon>
        <taxon>Viridiplantae</taxon>
        <taxon>Streptophyta</taxon>
        <taxon>Embryophyta</taxon>
        <taxon>Tracheophyta</taxon>
        <taxon>Spermatophyta</taxon>
        <taxon>Magnoliopsida</taxon>
        <taxon>eudicotyledons</taxon>
        <taxon>Gunneridae</taxon>
        <taxon>Pentapetalae</taxon>
        <taxon>rosids</taxon>
        <taxon>malvids</taxon>
        <taxon>Myrtales</taxon>
        <taxon>Myrtaceae</taxon>
        <taxon>Myrtoideae</taxon>
        <taxon>Eucalypteae</taxon>
        <taxon>Eucalyptus</taxon>
    </lineage>
</organism>
<gene>
    <name evidence="1" type="ORF">EUGRSUZ_E03532</name>
</gene>
<sequence>MQLPHILILWTKDYAVDILLPNTHFCLTAIFAIESISKPISHVNEFLSQARPHKTTNTLICAFVHLYPTKPYM</sequence>
<dbReference type="EMBL" id="KK198757">
    <property type="protein sequence ID" value="KCW74800.1"/>
    <property type="molecule type" value="Genomic_DNA"/>
</dbReference>
<accession>A0A059CA38</accession>
<protein>
    <submittedName>
        <fullName evidence="1">Uncharacterized protein</fullName>
    </submittedName>
</protein>